<evidence type="ECO:0000256" key="4">
    <source>
        <dbReference type="ARBA" id="ARBA00022664"/>
    </source>
</evidence>
<evidence type="ECO:0000256" key="18">
    <source>
        <dbReference type="PROSITE-ProRule" id="PRU00176"/>
    </source>
</evidence>
<feature type="compositionally biased region" description="Basic residues" evidence="19">
    <location>
        <begin position="94"/>
        <end position="104"/>
    </location>
</feature>
<dbReference type="GO" id="GO:0010468">
    <property type="term" value="P:regulation of gene expression"/>
    <property type="evidence" value="ECO:0007669"/>
    <property type="project" value="UniProtKB-ARBA"/>
</dbReference>
<dbReference type="FunFam" id="3.30.70.330:FF:000373">
    <property type="entry name" value="RNA-binding protein 39 isoform X4"/>
    <property type="match status" value="1"/>
</dbReference>
<dbReference type="Pfam" id="PF15519">
    <property type="entry name" value="RBM39linker"/>
    <property type="match status" value="1"/>
</dbReference>
<evidence type="ECO:0000256" key="12">
    <source>
        <dbReference type="ARBA" id="ARBA00023187"/>
    </source>
</evidence>
<dbReference type="Gene3D" id="3.30.70.330">
    <property type="match status" value="3"/>
</dbReference>
<feature type="compositionally biased region" description="Basic residues" evidence="19">
    <location>
        <begin position="113"/>
        <end position="147"/>
    </location>
</feature>
<evidence type="ECO:0000313" key="21">
    <source>
        <dbReference type="Ensembl" id="ENSOKIP00005028979.1"/>
    </source>
</evidence>
<evidence type="ECO:0000256" key="6">
    <source>
        <dbReference type="ARBA" id="ARBA00022843"/>
    </source>
</evidence>
<dbReference type="GO" id="GO:0051252">
    <property type="term" value="P:regulation of RNA metabolic process"/>
    <property type="evidence" value="ECO:0007669"/>
    <property type="project" value="UniProtKB-ARBA"/>
</dbReference>
<evidence type="ECO:0000259" key="20">
    <source>
        <dbReference type="PROSITE" id="PS50102"/>
    </source>
</evidence>
<evidence type="ECO:0000256" key="16">
    <source>
        <dbReference type="ARBA" id="ARBA00067868"/>
    </source>
</evidence>
<dbReference type="Pfam" id="PF00076">
    <property type="entry name" value="RRM_1"/>
    <property type="match status" value="2"/>
</dbReference>
<feature type="compositionally biased region" description="Basic residues" evidence="19">
    <location>
        <begin position="155"/>
        <end position="172"/>
    </location>
</feature>
<keyword evidence="10" id="KW-0010">Activator</keyword>
<dbReference type="SUPFAM" id="SSF54928">
    <property type="entry name" value="RNA-binding domain, RBD"/>
    <property type="match status" value="2"/>
</dbReference>
<dbReference type="PANTHER" id="PTHR48036">
    <property type="entry name" value="SPLICING FACTOR (PAD-1), PUTATIVE (AFU_ORTHOLOGUE AFUA_1G15810)-RELATED"/>
    <property type="match status" value="1"/>
</dbReference>
<dbReference type="InterPro" id="IPR035979">
    <property type="entry name" value="RBD_domain_sf"/>
</dbReference>
<comment type="function">
    <text evidence="14">RNA-binding protein that acts as a pre-mRNA splicing factor. Acts by promoting exon inclusion via regulation of exon cassette splicing. Also acts as a transcriptional coactivator for steroid nuclear receptors ESR1/ER-alpha and ESR2/ER-beta, and JUN/AP-1, independently of the pre-mRNA splicing factor activity.</text>
</comment>
<reference evidence="21" key="1">
    <citation type="submission" date="2025-08" db="UniProtKB">
        <authorList>
            <consortium name="Ensembl"/>
        </authorList>
    </citation>
    <scope>IDENTIFICATION</scope>
</reference>
<dbReference type="NCBIfam" id="TIGR01622">
    <property type="entry name" value="SF-CC1"/>
    <property type="match status" value="1"/>
</dbReference>
<keyword evidence="3" id="KW-0597">Phosphoprotein</keyword>
<dbReference type="Proteomes" id="UP000694557">
    <property type="component" value="Unassembled WGS sequence"/>
</dbReference>
<protein>
    <recommendedName>
        <fullName evidence="16">RNA-binding protein 39</fullName>
    </recommendedName>
    <alternativeName>
        <fullName evidence="17">RNA-binding motif protein 39</fullName>
    </alternativeName>
</protein>
<dbReference type="SMART" id="SM00360">
    <property type="entry name" value="RRM"/>
    <property type="match status" value="3"/>
</dbReference>
<dbReference type="CDD" id="cd12537">
    <property type="entry name" value="RRM1_RBM23"/>
    <property type="match status" value="1"/>
</dbReference>
<evidence type="ECO:0000256" key="1">
    <source>
        <dbReference type="ARBA" id="ARBA00004123"/>
    </source>
</evidence>
<evidence type="ECO:0000256" key="14">
    <source>
        <dbReference type="ARBA" id="ARBA00056518"/>
    </source>
</evidence>
<evidence type="ECO:0000256" key="11">
    <source>
        <dbReference type="ARBA" id="ARBA00023163"/>
    </source>
</evidence>
<dbReference type="InterPro" id="IPR029123">
    <property type="entry name" value="RBM39_linker"/>
</dbReference>
<dbReference type="GeneTree" id="ENSGT00940000154468"/>
<dbReference type="FunFam" id="3.30.70.330:FF:000090">
    <property type="entry name" value="RNA-binding protein 39 isoform X1"/>
    <property type="match status" value="1"/>
</dbReference>
<keyword evidence="11" id="KW-0804">Transcription</keyword>
<sequence length="574" mass="64148">MTIYHISWRMYSIIHLSLRTGCLLRCNNKGELRGELTLAVRETNDKEKEADGTVGQIPAETMADDFDIEAMLEAPYRKDEIKSSSANGHEERSSKKKKRSHSRSSRSPSSDKRRSKSKDRKKSRDRKRSKSREKKRSRSKERRRSGSHSRERAGRYRGRRSPFRRRSRSRSPFKKDKSPVRQPIDNLTPEERDARTVFCMQLAARIRPRDLEDFFSAVGKVRDVRMISDRNSRRSKGIAYIEFLEANSVPLAIGLTGQRLLGVPIIVQASQAEKNRAAAMANNLQKGNAGPMRLYVGSLHFNITEDMLRGIFEPFGRIESIQLMMDSETARSKGYGFISFADAECAKKALEQLNGFELAGRPMKVGNVTERTDSSTASSFLDNDELERTGIDLGTTGRLQLMARLAEGTGLQIPPAAQQALQMSGSMHSSSIHFGNMAAGTAVANPALNLGPSMNQAMNLPTQPLATHCLQLSNMFSPQSENEPGWDIEIQDDVMEECNKHGGIVHIYVDKNSPQGNVYVKCPTIPTAMAAVNALHGRWFAGKMITAAYVPLPTYHNLFPDSVTATQLLMPSRR</sequence>
<proteinExistence type="predicted"/>
<evidence type="ECO:0000256" key="10">
    <source>
        <dbReference type="ARBA" id="ARBA00023159"/>
    </source>
</evidence>
<keyword evidence="13" id="KW-0539">Nucleus</keyword>
<keyword evidence="7 18" id="KW-0694">RNA-binding</keyword>
<dbReference type="CDD" id="cd12284">
    <property type="entry name" value="RRM2_RBM23_RBM39"/>
    <property type="match status" value="1"/>
</dbReference>
<keyword evidence="6" id="KW-0832">Ubl conjugation</keyword>
<feature type="domain" description="RRM" evidence="20">
    <location>
        <begin position="292"/>
        <end position="370"/>
    </location>
</feature>
<evidence type="ECO:0000256" key="3">
    <source>
        <dbReference type="ARBA" id="ARBA00022553"/>
    </source>
</evidence>
<dbReference type="Ensembl" id="ENSOKIT00005030663.1">
    <property type="protein sequence ID" value="ENSOKIP00005028979.1"/>
    <property type="gene ID" value="ENSOKIG00005012301.1"/>
</dbReference>
<keyword evidence="22" id="KW-1185">Reference proteome</keyword>
<dbReference type="CDD" id="cd12285">
    <property type="entry name" value="RRM3_RBM39_like"/>
    <property type="match status" value="1"/>
</dbReference>
<keyword evidence="8" id="KW-0007">Acetylation</keyword>
<keyword evidence="4" id="KW-0507">mRNA processing</keyword>
<keyword evidence="12" id="KW-0508">mRNA splicing</keyword>
<evidence type="ECO:0000256" key="15">
    <source>
        <dbReference type="ARBA" id="ARBA00061818"/>
    </source>
</evidence>
<dbReference type="AlphaFoldDB" id="A0A8C7FJ81"/>
<evidence type="ECO:0000256" key="2">
    <source>
        <dbReference type="ARBA" id="ARBA00022499"/>
    </source>
</evidence>
<evidence type="ECO:0000313" key="22">
    <source>
        <dbReference type="Proteomes" id="UP000694557"/>
    </source>
</evidence>
<keyword evidence="9" id="KW-0805">Transcription regulation</keyword>
<feature type="compositionally biased region" description="Basic and acidic residues" evidence="19">
    <location>
        <begin position="77"/>
        <end position="93"/>
    </location>
</feature>
<reference evidence="21" key="2">
    <citation type="submission" date="2025-09" db="UniProtKB">
        <authorList>
            <consortium name="Ensembl"/>
        </authorList>
    </citation>
    <scope>IDENTIFICATION</scope>
</reference>
<comment type="subunit">
    <text evidence="15">Interacts with NCOA6 and JUN. Interacts with ESR1 and ESR2, in the presence of estradiol (E2). Interacts with RSRC1 (via Arg/Ser-rich domain). Interacts with SF3B1. Interacts with ZNF106 (via N-terminus).</text>
</comment>
<feature type="domain" description="RRM" evidence="20">
    <location>
        <begin position="195"/>
        <end position="272"/>
    </location>
</feature>
<dbReference type="InterPro" id="IPR000504">
    <property type="entry name" value="RRM_dom"/>
</dbReference>
<keyword evidence="2" id="KW-1017">Isopeptide bond</keyword>
<dbReference type="GO" id="GO:0006397">
    <property type="term" value="P:mRNA processing"/>
    <property type="evidence" value="ECO:0007669"/>
    <property type="project" value="UniProtKB-KW"/>
</dbReference>
<name>A0A8C7FJ81_ONCKI</name>
<dbReference type="GO" id="GO:0005634">
    <property type="term" value="C:nucleus"/>
    <property type="evidence" value="ECO:0007669"/>
    <property type="project" value="UniProtKB-SubCell"/>
</dbReference>
<evidence type="ECO:0000256" key="19">
    <source>
        <dbReference type="SAM" id="MobiDB-lite"/>
    </source>
</evidence>
<dbReference type="GO" id="GO:0003723">
    <property type="term" value="F:RNA binding"/>
    <property type="evidence" value="ECO:0007669"/>
    <property type="project" value="UniProtKB-UniRule"/>
</dbReference>
<evidence type="ECO:0000256" key="9">
    <source>
        <dbReference type="ARBA" id="ARBA00023015"/>
    </source>
</evidence>
<dbReference type="PROSITE" id="PS50102">
    <property type="entry name" value="RRM"/>
    <property type="match status" value="2"/>
</dbReference>
<dbReference type="GO" id="GO:0008380">
    <property type="term" value="P:RNA splicing"/>
    <property type="evidence" value="ECO:0007669"/>
    <property type="project" value="UniProtKB-KW"/>
</dbReference>
<evidence type="ECO:0000256" key="5">
    <source>
        <dbReference type="ARBA" id="ARBA00022737"/>
    </source>
</evidence>
<organism evidence="21 22">
    <name type="scientific">Oncorhynchus kisutch</name>
    <name type="common">Coho salmon</name>
    <name type="synonym">Salmo kisutch</name>
    <dbReference type="NCBI Taxonomy" id="8019"/>
    <lineage>
        <taxon>Eukaryota</taxon>
        <taxon>Metazoa</taxon>
        <taxon>Chordata</taxon>
        <taxon>Craniata</taxon>
        <taxon>Vertebrata</taxon>
        <taxon>Euteleostomi</taxon>
        <taxon>Actinopterygii</taxon>
        <taxon>Neopterygii</taxon>
        <taxon>Teleostei</taxon>
        <taxon>Protacanthopterygii</taxon>
        <taxon>Salmoniformes</taxon>
        <taxon>Salmonidae</taxon>
        <taxon>Salmoninae</taxon>
        <taxon>Oncorhynchus</taxon>
    </lineage>
</organism>
<keyword evidence="5" id="KW-0677">Repeat</keyword>
<evidence type="ECO:0000256" key="7">
    <source>
        <dbReference type="ARBA" id="ARBA00022884"/>
    </source>
</evidence>
<evidence type="ECO:0000256" key="8">
    <source>
        <dbReference type="ARBA" id="ARBA00022990"/>
    </source>
</evidence>
<dbReference type="InterPro" id="IPR012677">
    <property type="entry name" value="Nucleotide-bd_a/b_plait_sf"/>
</dbReference>
<gene>
    <name evidence="21" type="primary">LOC109869382</name>
</gene>
<accession>A0A8C7FJ81</accession>
<evidence type="ECO:0000256" key="17">
    <source>
        <dbReference type="ARBA" id="ARBA00075577"/>
    </source>
</evidence>
<feature type="region of interest" description="Disordered" evidence="19">
    <location>
        <begin position="77"/>
        <end position="189"/>
    </location>
</feature>
<comment type="subcellular location">
    <subcellularLocation>
        <location evidence="1">Nucleus</location>
    </subcellularLocation>
</comment>
<evidence type="ECO:0000256" key="13">
    <source>
        <dbReference type="ARBA" id="ARBA00023242"/>
    </source>
</evidence>
<dbReference type="InterPro" id="IPR006509">
    <property type="entry name" value="RBM39_SF"/>
</dbReference>
<dbReference type="FunFam" id="3.30.70.330:FF:000080">
    <property type="entry name" value="RNA-binding protein 39 isoform X1"/>
    <property type="match status" value="1"/>
</dbReference>